<keyword evidence="1" id="KW-0732">Signal</keyword>
<keyword evidence="3" id="KW-1185">Reference proteome</keyword>
<sequence>MAGLQIFIVWASILTLVSGSHMQGGTVSFRATKHNGGGWMVDFKYKSAYINGYSYLFYWDCLFGDCGYEVNHWIGPVENRTMYPSRWYQYEGHVTRRVHNDKPFQLWEDSCVGSTIIIESGGILTARCGFRNHDPIYCPTAPL</sequence>
<evidence type="ECO:0000256" key="1">
    <source>
        <dbReference type="SAM" id="SignalP"/>
    </source>
</evidence>
<dbReference type="Proteomes" id="UP000824782">
    <property type="component" value="Unassembled WGS sequence"/>
</dbReference>
<comment type="caution">
    <text evidence="2">The sequence shown here is derived from an EMBL/GenBank/DDBJ whole genome shotgun (WGS) entry which is preliminary data.</text>
</comment>
<dbReference type="AlphaFoldDB" id="A0AAV7AWT5"/>
<gene>
    <name evidence="2" type="ORF">GDO81_016505</name>
</gene>
<feature type="signal peptide" evidence="1">
    <location>
        <begin position="1"/>
        <end position="19"/>
    </location>
</feature>
<evidence type="ECO:0000313" key="2">
    <source>
        <dbReference type="EMBL" id="KAG8564524.1"/>
    </source>
</evidence>
<organism evidence="2 3">
    <name type="scientific">Engystomops pustulosus</name>
    <name type="common">Tungara frog</name>
    <name type="synonym">Physalaemus pustulosus</name>
    <dbReference type="NCBI Taxonomy" id="76066"/>
    <lineage>
        <taxon>Eukaryota</taxon>
        <taxon>Metazoa</taxon>
        <taxon>Chordata</taxon>
        <taxon>Craniata</taxon>
        <taxon>Vertebrata</taxon>
        <taxon>Euteleostomi</taxon>
        <taxon>Amphibia</taxon>
        <taxon>Batrachia</taxon>
        <taxon>Anura</taxon>
        <taxon>Neobatrachia</taxon>
        <taxon>Hyloidea</taxon>
        <taxon>Leptodactylidae</taxon>
        <taxon>Leiuperinae</taxon>
        <taxon>Engystomops</taxon>
    </lineage>
</organism>
<evidence type="ECO:0000313" key="3">
    <source>
        <dbReference type="Proteomes" id="UP000824782"/>
    </source>
</evidence>
<accession>A0AAV7AWT5</accession>
<protein>
    <submittedName>
        <fullName evidence="2">Uncharacterized protein</fullName>
    </submittedName>
</protein>
<feature type="chain" id="PRO_5043664106" evidence="1">
    <location>
        <begin position="20"/>
        <end position="143"/>
    </location>
</feature>
<proteinExistence type="predicted"/>
<reference evidence="2" key="1">
    <citation type="thesis" date="2020" institute="ProQuest LLC" country="789 East Eisenhower Parkway, Ann Arbor, MI, USA">
        <title>Comparative Genomics and Chromosome Evolution.</title>
        <authorList>
            <person name="Mudd A.B."/>
        </authorList>
    </citation>
    <scope>NUCLEOTIDE SEQUENCE</scope>
    <source>
        <strain evidence="2">237g6f4</strain>
        <tissue evidence="2">Blood</tissue>
    </source>
</reference>
<dbReference type="EMBL" id="WNYA01000007">
    <property type="protein sequence ID" value="KAG8564524.1"/>
    <property type="molecule type" value="Genomic_DNA"/>
</dbReference>
<name>A0AAV7AWT5_ENGPU</name>